<organism evidence="1 2">
    <name type="scientific">Cymbomonas tetramitiformis</name>
    <dbReference type="NCBI Taxonomy" id="36881"/>
    <lineage>
        <taxon>Eukaryota</taxon>
        <taxon>Viridiplantae</taxon>
        <taxon>Chlorophyta</taxon>
        <taxon>Pyramimonadophyceae</taxon>
        <taxon>Pyramimonadales</taxon>
        <taxon>Pyramimonadaceae</taxon>
        <taxon>Cymbomonas</taxon>
    </lineage>
</organism>
<protein>
    <submittedName>
        <fullName evidence="1">Uncharacterized protein</fullName>
    </submittedName>
</protein>
<name>A0AAE0L9Y5_9CHLO</name>
<evidence type="ECO:0000313" key="1">
    <source>
        <dbReference type="EMBL" id="KAK3277322.1"/>
    </source>
</evidence>
<dbReference type="EMBL" id="LGRX02006157">
    <property type="protein sequence ID" value="KAK3277322.1"/>
    <property type="molecule type" value="Genomic_DNA"/>
</dbReference>
<keyword evidence="2" id="KW-1185">Reference proteome</keyword>
<sequence length="185" mass="20534">MDEKLIVQRTEHFDESLITPYLSMLGSLLWIARYTRPGIYYSVIYLAQFSSCPSEQSWTALQRRGMSILHMLIEMFGTIIRIAQQQVLTAAPMATATTTPPTDHTWQQRATRFFEEHALGYGQIGPSSPLQFSDSGESTSQQPGTVQPYVLPHADVVPPSGTGYEDGPAAYHATRSGRCITAVHL</sequence>
<evidence type="ECO:0000313" key="2">
    <source>
        <dbReference type="Proteomes" id="UP001190700"/>
    </source>
</evidence>
<dbReference type="Proteomes" id="UP001190700">
    <property type="component" value="Unassembled WGS sequence"/>
</dbReference>
<proteinExistence type="predicted"/>
<comment type="caution">
    <text evidence="1">The sequence shown here is derived from an EMBL/GenBank/DDBJ whole genome shotgun (WGS) entry which is preliminary data.</text>
</comment>
<reference evidence="1 2" key="1">
    <citation type="journal article" date="2015" name="Genome Biol. Evol.">
        <title>Comparative Genomics of a Bacterivorous Green Alga Reveals Evolutionary Causalities and Consequences of Phago-Mixotrophic Mode of Nutrition.</title>
        <authorList>
            <person name="Burns J.A."/>
            <person name="Paasch A."/>
            <person name="Narechania A."/>
            <person name="Kim E."/>
        </authorList>
    </citation>
    <scope>NUCLEOTIDE SEQUENCE [LARGE SCALE GENOMIC DNA]</scope>
    <source>
        <strain evidence="1 2">PLY_AMNH</strain>
    </source>
</reference>
<gene>
    <name evidence="1" type="ORF">CYMTET_14660</name>
</gene>
<accession>A0AAE0L9Y5</accession>
<dbReference type="AlphaFoldDB" id="A0AAE0L9Y5"/>